<gene>
    <name evidence="2" type="ORF">AWB76_06759</name>
</gene>
<accession>A0A158DBN6</accession>
<proteinExistence type="predicted"/>
<dbReference type="Proteomes" id="UP000054624">
    <property type="component" value="Unassembled WGS sequence"/>
</dbReference>
<dbReference type="AlphaFoldDB" id="A0A158DBN6"/>
<protein>
    <recommendedName>
        <fullName evidence="1">Stability determinant domain-containing protein</fullName>
    </recommendedName>
</protein>
<evidence type="ECO:0000259" key="1">
    <source>
        <dbReference type="Pfam" id="PF21217"/>
    </source>
</evidence>
<dbReference type="InterPro" id="IPR048851">
    <property type="entry name" value="PaaA2_dom"/>
</dbReference>
<evidence type="ECO:0000313" key="3">
    <source>
        <dbReference type="Proteomes" id="UP000054624"/>
    </source>
</evidence>
<organism evidence="2 3">
    <name type="scientific">Caballeronia temeraria</name>
    <dbReference type="NCBI Taxonomy" id="1777137"/>
    <lineage>
        <taxon>Bacteria</taxon>
        <taxon>Pseudomonadati</taxon>
        <taxon>Pseudomonadota</taxon>
        <taxon>Betaproteobacteria</taxon>
        <taxon>Burkholderiales</taxon>
        <taxon>Burkholderiaceae</taxon>
        <taxon>Caballeronia</taxon>
    </lineage>
</organism>
<reference evidence="3" key="1">
    <citation type="submission" date="2016-01" db="EMBL/GenBank/DDBJ databases">
        <authorList>
            <person name="Peeters Charlotte."/>
        </authorList>
    </citation>
    <scope>NUCLEOTIDE SEQUENCE [LARGE SCALE GENOMIC DNA]</scope>
</reference>
<evidence type="ECO:0000313" key="2">
    <source>
        <dbReference type="EMBL" id="SAK92084.1"/>
    </source>
</evidence>
<dbReference type="Gene3D" id="6.20.450.20">
    <property type="match status" value="1"/>
</dbReference>
<feature type="domain" description="Stability determinant" evidence="1">
    <location>
        <begin position="17"/>
        <end position="48"/>
    </location>
</feature>
<sequence>MGNIWTEPAVSGHDTKEEAEAYDEWFRKEVQLALDEEGEDIPHDEVVATLRARAAERRKARNAR</sequence>
<dbReference type="RefSeq" id="WP_061164351.1">
    <property type="nucleotide sequence ID" value="NZ_FCOI02000038.1"/>
</dbReference>
<keyword evidence="3" id="KW-1185">Reference proteome</keyword>
<dbReference type="Pfam" id="PF21217">
    <property type="entry name" value="PaaA2"/>
    <property type="match status" value="1"/>
</dbReference>
<name>A0A158DBN6_9BURK</name>
<dbReference type="OrthoDB" id="1666683at2"/>
<dbReference type="EMBL" id="FCOI02000038">
    <property type="protein sequence ID" value="SAK92084.1"/>
    <property type="molecule type" value="Genomic_DNA"/>
</dbReference>